<dbReference type="PANTHER" id="PTHR36183:SF3">
    <property type="entry name" value="BETA-GLUCURONIDASE C-TERMINAL DOMAIN-CONTAINING PROTEIN"/>
    <property type="match status" value="1"/>
</dbReference>
<evidence type="ECO:0000256" key="1">
    <source>
        <dbReference type="SAM" id="SignalP"/>
    </source>
</evidence>
<dbReference type="EMBL" id="PXOF01000011">
    <property type="protein sequence ID" value="RGP75985.1"/>
    <property type="molecule type" value="Genomic_DNA"/>
</dbReference>
<keyword evidence="1" id="KW-0732">Signal</keyword>
<organism evidence="3 4">
    <name type="scientific">Fusarium sporotrichioides</name>
    <dbReference type="NCBI Taxonomy" id="5514"/>
    <lineage>
        <taxon>Eukaryota</taxon>
        <taxon>Fungi</taxon>
        <taxon>Dikarya</taxon>
        <taxon>Ascomycota</taxon>
        <taxon>Pezizomycotina</taxon>
        <taxon>Sordariomycetes</taxon>
        <taxon>Hypocreomycetidae</taxon>
        <taxon>Hypocreales</taxon>
        <taxon>Nectriaceae</taxon>
        <taxon>Fusarium</taxon>
    </lineage>
</organism>
<evidence type="ECO:0000313" key="4">
    <source>
        <dbReference type="Proteomes" id="UP000266152"/>
    </source>
</evidence>
<evidence type="ECO:0000259" key="2">
    <source>
        <dbReference type="Pfam" id="PF16862"/>
    </source>
</evidence>
<dbReference type="PANTHER" id="PTHR36183">
    <property type="entry name" value="BETA-GLUCURONIDASE"/>
    <property type="match status" value="1"/>
</dbReference>
<dbReference type="STRING" id="5514.A0A395SVN1"/>
<dbReference type="InterPro" id="IPR017853">
    <property type="entry name" value="GH"/>
</dbReference>
<gene>
    <name evidence="3" type="ORF">FSPOR_432</name>
</gene>
<dbReference type="AlphaFoldDB" id="A0A395SVN1"/>
<sequence>MGPSHYLKLLSAVSVAVATPNYAVPGTQPDNAVALDASPVGASFEFFMWPSYATNISLTLPCLDHFNKLYGKKIPIRIGGTTQDRATYDSTFKGYVSYKVDDPLDAPMSLTYGPKFFDLIKSFGAQAILGLNRGLNNRTNTFAAALMAQAKAKDNLWALELGNEPDLFYKYWQYPVAQAPWNETQEAFDAADWAQDFANHWKSPLPILAGGGYAIPFQIEPGWPNLPFLINEAYNTTVKAATKVYNGHLYAFSNASSGDLDVEMSHQRTVDDLNLLPISAAKAVGRPYVIGETGFHGLDYEMDATFGSAIQTIDKTLRALSIGTQRLFYHQGTINQERLTEPKAFFNWWRSDQLNAVFYGAYFGALAVAGGDHIVASDNGSDRYAQYIIYRNNKPYKIVFVNTDYYSGSGSRSTTTFTANGLKNGKAKALRMTGPSSETTIPLKQTSPGLEPSIGGQYFSNHDCSVQGNQKFEKFSIKDGKLVASLKASEALIVYL</sequence>
<reference evidence="3 4" key="1">
    <citation type="journal article" date="2018" name="PLoS Pathog.">
        <title>Evolution of structural diversity of trichothecenes, a family of toxins produced by plant pathogenic and entomopathogenic fungi.</title>
        <authorList>
            <person name="Proctor R.H."/>
            <person name="McCormick S.P."/>
            <person name="Kim H.S."/>
            <person name="Cardoza R.E."/>
            <person name="Stanley A.M."/>
            <person name="Lindo L."/>
            <person name="Kelly A."/>
            <person name="Brown D.W."/>
            <person name="Lee T."/>
            <person name="Vaughan M.M."/>
            <person name="Alexander N.J."/>
            <person name="Busman M."/>
            <person name="Gutierrez S."/>
        </authorList>
    </citation>
    <scope>NUCLEOTIDE SEQUENCE [LARGE SCALE GENOMIC DNA]</scope>
    <source>
        <strain evidence="3 4">NRRL 3299</strain>
    </source>
</reference>
<name>A0A395SVN1_FUSSP</name>
<comment type="caution">
    <text evidence="3">The sequence shown here is derived from an EMBL/GenBank/DDBJ whole genome shotgun (WGS) entry which is preliminary data.</text>
</comment>
<proteinExistence type="predicted"/>
<protein>
    <recommendedName>
        <fullName evidence="2">Beta-glucuronidase C-terminal domain-containing protein</fullName>
    </recommendedName>
</protein>
<feature type="chain" id="PRO_5017328946" description="Beta-glucuronidase C-terminal domain-containing protein" evidence="1">
    <location>
        <begin position="19"/>
        <end position="496"/>
    </location>
</feature>
<dbReference type="Proteomes" id="UP000266152">
    <property type="component" value="Unassembled WGS sequence"/>
</dbReference>
<feature type="domain" description="Beta-glucuronidase C-terminal" evidence="2">
    <location>
        <begin position="386"/>
        <end position="493"/>
    </location>
</feature>
<dbReference type="Gene3D" id="3.20.20.80">
    <property type="entry name" value="Glycosidases"/>
    <property type="match status" value="1"/>
</dbReference>
<accession>A0A395SVN1</accession>
<evidence type="ECO:0000313" key="3">
    <source>
        <dbReference type="EMBL" id="RGP75985.1"/>
    </source>
</evidence>
<keyword evidence="4" id="KW-1185">Reference proteome</keyword>
<dbReference type="SUPFAM" id="SSF51445">
    <property type="entry name" value="(Trans)glycosidases"/>
    <property type="match status" value="1"/>
</dbReference>
<dbReference type="Pfam" id="PF16862">
    <property type="entry name" value="Glyco_hydro_79C"/>
    <property type="match status" value="1"/>
</dbReference>
<dbReference type="InterPro" id="IPR031728">
    <property type="entry name" value="GlcAase_C"/>
</dbReference>
<feature type="signal peptide" evidence="1">
    <location>
        <begin position="1"/>
        <end position="18"/>
    </location>
</feature>
<dbReference type="InterPro" id="IPR052974">
    <property type="entry name" value="GH79_Enzymes"/>
</dbReference>